<evidence type="ECO:0000313" key="1">
    <source>
        <dbReference type="EMBL" id="CAE6460053.1"/>
    </source>
</evidence>
<comment type="caution">
    <text evidence="1">The sequence shown here is derived from an EMBL/GenBank/DDBJ whole genome shotgun (WGS) entry which is preliminary data.</text>
</comment>
<evidence type="ECO:0008006" key="3">
    <source>
        <dbReference type="Google" id="ProtNLM"/>
    </source>
</evidence>
<evidence type="ECO:0000313" key="2">
    <source>
        <dbReference type="Proteomes" id="UP000663841"/>
    </source>
</evidence>
<organism evidence="1 2">
    <name type="scientific">Rhizoctonia solani</name>
    <dbReference type="NCBI Taxonomy" id="456999"/>
    <lineage>
        <taxon>Eukaryota</taxon>
        <taxon>Fungi</taxon>
        <taxon>Dikarya</taxon>
        <taxon>Basidiomycota</taxon>
        <taxon>Agaricomycotina</taxon>
        <taxon>Agaricomycetes</taxon>
        <taxon>Cantharellales</taxon>
        <taxon>Ceratobasidiaceae</taxon>
        <taxon>Rhizoctonia</taxon>
    </lineage>
</organism>
<dbReference type="AlphaFoldDB" id="A0A8H3BN29"/>
<protein>
    <recommendedName>
        <fullName evidence="3">F-box domain-containing protein</fullName>
    </recommendedName>
</protein>
<proteinExistence type="predicted"/>
<name>A0A8H3BN29_9AGAM</name>
<dbReference type="Proteomes" id="UP000663841">
    <property type="component" value="Unassembled WGS sequence"/>
</dbReference>
<reference evidence="1" key="1">
    <citation type="submission" date="2021-01" db="EMBL/GenBank/DDBJ databases">
        <authorList>
            <person name="Kaushik A."/>
        </authorList>
    </citation>
    <scope>NUCLEOTIDE SEQUENCE</scope>
    <source>
        <strain evidence="1">AG3-T5</strain>
    </source>
</reference>
<dbReference type="EMBL" id="CAJMWW010000245">
    <property type="protein sequence ID" value="CAE6460053.1"/>
    <property type="molecule type" value="Genomic_DNA"/>
</dbReference>
<gene>
    <name evidence="1" type="ORF">RDB_LOCUS149194</name>
</gene>
<sequence length="320" mass="35901">MTCSLPTEVLLAICEQTYPESRKQPSKSRRHKRTADTELNVFKPCILDLKSFSCVSRRFRDVAASLLFRNVCIRTREQVVDLVRSKLLVHVSHVHFPVINILTCRRPLGPHIMKLVRQAQSLKVASSDPAFYTDLNRYLGCLLDPRTCLDRLEIYGEVNLPHVDSMSVLADFVPHLPKMIRTLTMTLPGGRPSIAGIESFFGQISPESRDDHPLPRLEHLYLSMQLPLQVALSPAELALPLARRLPSLELIAIAPHKGSQSAVPLHLGDPGGHGWGMGRNKVEVWRVNREAQWQIVPGEDREQDQVATIVQVGYLVGVNV</sequence>
<accession>A0A8H3BN29</accession>